<dbReference type="EMBL" id="CP061800">
    <property type="protein sequence ID" value="QTA87036.1"/>
    <property type="molecule type" value="Genomic_DNA"/>
</dbReference>
<proteinExistence type="predicted"/>
<dbReference type="InterPro" id="IPR002711">
    <property type="entry name" value="HNH"/>
</dbReference>
<dbReference type="InterPro" id="IPR052892">
    <property type="entry name" value="NA-targeting_endonuclease"/>
</dbReference>
<accession>A0A975BKF1</accession>
<keyword evidence="2" id="KW-0540">Nuclease</keyword>
<dbReference type="RefSeq" id="WP_207682403.1">
    <property type="nucleotide sequence ID" value="NZ_CP061800.1"/>
</dbReference>
<dbReference type="KEGG" id="dmm:dnm_030630"/>
<feature type="domain" description="HNH nuclease" evidence="1">
    <location>
        <begin position="8"/>
        <end position="63"/>
    </location>
</feature>
<dbReference type="Pfam" id="PF01844">
    <property type="entry name" value="HNH"/>
    <property type="match status" value="1"/>
</dbReference>
<dbReference type="PANTHER" id="PTHR33877:SF1">
    <property type="entry name" value="TYPE IV METHYL-DIRECTED RESTRICTION ENZYME ECOKMCRA"/>
    <property type="match status" value="1"/>
</dbReference>
<evidence type="ECO:0000259" key="1">
    <source>
        <dbReference type="SMART" id="SM00507"/>
    </source>
</evidence>
<dbReference type="InterPro" id="IPR003615">
    <property type="entry name" value="HNH_nuc"/>
</dbReference>
<gene>
    <name evidence="2" type="ORF">dnm_030630</name>
</gene>
<dbReference type="SMART" id="SM00507">
    <property type="entry name" value="HNHc"/>
    <property type="match status" value="1"/>
</dbReference>
<dbReference type="Gene3D" id="1.10.30.50">
    <property type="match status" value="1"/>
</dbReference>
<dbReference type="GO" id="GO:0008270">
    <property type="term" value="F:zinc ion binding"/>
    <property type="evidence" value="ECO:0007669"/>
    <property type="project" value="InterPro"/>
</dbReference>
<dbReference type="CDD" id="cd00085">
    <property type="entry name" value="HNHc"/>
    <property type="match status" value="1"/>
</dbReference>
<keyword evidence="2" id="KW-0378">Hydrolase</keyword>
<protein>
    <submittedName>
        <fullName evidence="2">HNH endonuclease domain-containing protein</fullName>
    </submittedName>
</protein>
<dbReference type="GO" id="GO:0003676">
    <property type="term" value="F:nucleic acid binding"/>
    <property type="evidence" value="ECO:0007669"/>
    <property type="project" value="InterPro"/>
</dbReference>
<evidence type="ECO:0000313" key="2">
    <source>
        <dbReference type="EMBL" id="QTA87036.1"/>
    </source>
</evidence>
<organism evidence="2 3">
    <name type="scientific">Desulfonema magnum</name>
    <dbReference type="NCBI Taxonomy" id="45655"/>
    <lineage>
        <taxon>Bacteria</taxon>
        <taxon>Pseudomonadati</taxon>
        <taxon>Thermodesulfobacteriota</taxon>
        <taxon>Desulfobacteria</taxon>
        <taxon>Desulfobacterales</taxon>
        <taxon>Desulfococcaceae</taxon>
        <taxon>Desulfonema</taxon>
    </lineage>
</organism>
<dbReference type="GO" id="GO:0004519">
    <property type="term" value="F:endonuclease activity"/>
    <property type="evidence" value="ECO:0007669"/>
    <property type="project" value="UniProtKB-KW"/>
</dbReference>
<evidence type="ECO:0000313" key="3">
    <source>
        <dbReference type="Proteomes" id="UP000663722"/>
    </source>
</evidence>
<keyword evidence="2" id="KW-0255">Endonuclease</keyword>
<name>A0A975BKF1_9BACT</name>
<dbReference type="PANTHER" id="PTHR33877">
    <property type="entry name" value="SLL1193 PROTEIN"/>
    <property type="match status" value="1"/>
</dbReference>
<sequence>MKPYLSPLLREQIARQGKYRCACCLGTEELAGMPMTVDHIVPSAAGGPDTEDNLCLACRRCNEFRGTQTHACDPESDETVRLFNPRQQKWNEHFQWSEDGTEIVGKTACGRATITALRMNNPEIMVARRLWVSVGWWPPDD</sequence>
<reference evidence="2" key="1">
    <citation type="journal article" date="2021" name="Microb. Physiol.">
        <title>Proteogenomic Insights into the Physiology of Marine, Sulfate-Reducing, Filamentous Desulfonema limicola and Desulfonema magnum.</title>
        <authorList>
            <person name="Schnaars V."/>
            <person name="Wohlbrand L."/>
            <person name="Scheve S."/>
            <person name="Hinrichs C."/>
            <person name="Reinhardt R."/>
            <person name="Rabus R."/>
        </authorList>
    </citation>
    <scope>NUCLEOTIDE SEQUENCE</scope>
    <source>
        <strain evidence="2">4be13</strain>
    </source>
</reference>
<dbReference type="Proteomes" id="UP000663722">
    <property type="component" value="Chromosome"/>
</dbReference>
<keyword evidence="3" id="KW-1185">Reference proteome</keyword>
<dbReference type="AlphaFoldDB" id="A0A975BKF1"/>